<evidence type="ECO:0000256" key="1">
    <source>
        <dbReference type="PROSITE-ProRule" id="PRU00409"/>
    </source>
</evidence>
<dbReference type="InterPro" id="IPR011761">
    <property type="entry name" value="ATP-grasp"/>
</dbReference>
<dbReference type="AlphaFoldDB" id="B0C1W3"/>
<organism evidence="3 4">
    <name type="scientific">Acaryochloris marina (strain MBIC 11017)</name>
    <dbReference type="NCBI Taxonomy" id="329726"/>
    <lineage>
        <taxon>Bacteria</taxon>
        <taxon>Bacillati</taxon>
        <taxon>Cyanobacteriota</taxon>
        <taxon>Cyanophyceae</taxon>
        <taxon>Acaryochloridales</taxon>
        <taxon>Acaryochloridaceae</taxon>
        <taxon>Acaryochloris</taxon>
    </lineage>
</organism>
<evidence type="ECO:0000313" key="4">
    <source>
        <dbReference type="Proteomes" id="UP000000268"/>
    </source>
</evidence>
<dbReference type="EMBL" id="CP000828">
    <property type="protein sequence ID" value="ABW26129.1"/>
    <property type="molecule type" value="Genomic_DNA"/>
</dbReference>
<dbReference type="STRING" id="329726.AM1_1090"/>
<dbReference type="PROSITE" id="PS50975">
    <property type="entry name" value="ATP_GRASP"/>
    <property type="match status" value="1"/>
</dbReference>
<dbReference type="Gene3D" id="3.30.470.20">
    <property type="entry name" value="ATP-grasp fold, B domain"/>
    <property type="match status" value="1"/>
</dbReference>
<keyword evidence="4" id="KW-1185">Reference proteome</keyword>
<protein>
    <recommendedName>
        <fullName evidence="2">ATP-grasp domain-containing protein</fullName>
    </recommendedName>
</protein>
<sequence length="364" mass="41363">MRIFNHDIMNCTHEQVQGNYLYSGRVLGLTEPDDVIQLHPELKSEWRAITEHYHRIGLHHTHQVVWDVSLSRIAENPELERSVFYFGDAVNHESSYAEQCRQLDQNWYGVVDYVNSKNNFMDLAHTLGVTVPQTLCFDDKSAIDLDADIPYPCYLKPSISVDGVGIVRCEDEPHLLSALQGLPDYMPFQIQEEVQAISFLNLQYQVTAEGVEPLAASEQILDGCAHSGNRYPTHHQPWDVVEPMAQWMAQQGMKDIFAFDVAVAEHEEGPRYLAIECNPRFNGASYPTGIARKLNITSWTSETFITSARSLQQVDLTDIEYNSHTQQGIVIVNWGSILIGKLVILLAGSPEQQNRLREQLKQRL</sequence>
<reference evidence="3 4" key="1">
    <citation type="journal article" date="2008" name="Proc. Natl. Acad. Sci. U.S.A.">
        <title>Niche adaptation and genome expansion in the chlorophyll d-producing cyanobacterium Acaryochloris marina.</title>
        <authorList>
            <person name="Swingley W.D."/>
            <person name="Chen M."/>
            <person name="Cheung P.C."/>
            <person name="Conrad A.L."/>
            <person name="Dejesa L.C."/>
            <person name="Hao J."/>
            <person name="Honchak B.M."/>
            <person name="Karbach L.E."/>
            <person name="Kurdoglu A."/>
            <person name="Lahiri S."/>
            <person name="Mastrian S.D."/>
            <person name="Miyashita H."/>
            <person name="Page L."/>
            <person name="Ramakrishna P."/>
            <person name="Satoh S."/>
            <person name="Sattley W.M."/>
            <person name="Shimada Y."/>
            <person name="Taylor H.L."/>
            <person name="Tomo T."/>
            <person name="Tsuchiya T."/>
            <person name="Wang Z.T."/>
            <person name="Raymond J."/>
            <person name="Mimuro M."/>
            <person name="Blankenship R.E."/>
            <person name="Touchman J.W."/>
        </authorList>
    </citation>
    <scope>NUCLEOTIDE SEQUENCE [LARGE SCALE GENOMIC DNA]</scope>
    <source>
        <strain evidence="4">MBIC 11017</strain>
    </source>
</reference>
<dbReference type="OrthoDB" id="5762792at2"/>
<dbReference type="KEGG" id="amr:AM1_1090"/>
<dbReference type="RefSeq" id="WP_012161683.1">
    <property type="nucleotide sequence ID" value="NC_009925.1"/>
</dbReference>
<accession>B0C1W3</accession>
<dbReference type="HOGENOM" id="CLU_756281_0_0_3"/>
<evidence type="ECO:0000259" key="2">
    <source>
        <dbReference type="PROSITE" id="PS50975"/>
    </source>
</evidence>
<evidence type="ECO:0000313" key="3">
    <source>
        <dbReference type="EMBL" id="ABW26129.1"/>
    </source>
</evidence>
<dbReference type="GO" id="GO:0005524">
    <property type="term" value="F:ATP binding"/>
    <property type="evidence" value="ECO:0007669"/>
    <property type="project" value="UniProtKB-UniRule"/>
</dbReference>
<dbReference type="Proteomes" id="UP000000268">
    <property type="component" value="Chromosome"/>
</dbReference>
<name>B0C1W3_ACAM1</name>
<gene>
    <name evidence="3" type="ordered locus">AM1_1090</name>
</gene>
<dbReference type="SUPFAM" id="SSF56059">
    <property type="entry name" value="Glutathione synthetase ATP-binding domain-like"/>
    <property type="match status" value="1"/>
</dbReference>
<proteinExistence type="predicted"/>
<keyword evidence="1" id="KW-0067">ATP-binding</keyword>
<feature type="domain" description="ATP-grasp" evidence="2">
    <location>
        <begin position="121"/>
        <end position="305"/>
    </location>
</feature>
<dbReference type="GO" id="GO:0046872">
    <property type="term" value="F:metal ion binding"/>
    <property type="evidence" value="ECO:0007669"/>
    <property type="project" value="InterPro"/>
</dbReference>
<dbReference type="eggNOG" id="COG2232">
    <property type="taxonomic scope" value="Bacteria"/>
</dbReference>
<keyword evidence="1" id="KW-0547">Nucleotide-binding</keyword>